<organism evidence="1 2">
    <name type="scientific">Candidatus Korarchaeum cryptofilum</name>
    <dbReference type="NCBI Taxonomy" id="498846"/>
    <lineage>
        <taxon>Archaea</taxon>
        <taxon>Thermoproteota</taxon>
        <taxon>Candidatus Korarchaeia</taxon>
        <taxon>Candidatus Korarchaeales</taxon>
        <taxon>Candidatus Korarchaeaceae</taxon>
        <taxon>Candidatus Korarchaeum</taxon>
    </lineage>
</organism>
<name>A0A3R9QS22_9CREN</name>
<proteinExistence type="predicted"/>
<sequence>MSTELGSGSIKKDPLEYKKITTFFVPLDFRNLVALKRKEGKVKNLSKLIRLLVRYAADHKDNIGPIPSYPDKVSLIQTNIAIRDMMLLDEFSKRFNVSRSDVVIYLLEKYFNGEIEVSE</sequence>
<evidence type="ECO:0000313" key="1">
    <source>
        <dbReference type="EMBL" id="RSN70771.1"/>
    </source>
</evidence>
<dbReference type="EMBL" id="RCOR01000003">
    <property type="protein sequence ID" value="RSN70771.1"/>
    <property type="molecule type" value="Genomic_DNA"/>
</dbReference>
<evidence type="ECO:0000313" key="2">
    <source>
        <dbReference type="Proteomes" id="UP000278149"/>
    </source>
</evidence>
<gene>
    <name evidence="1" type="ORF">D9Q81_00390</name>
</gene>
<comment type="caution">
    <text evidence="1">The sequence shown here is derived from an EMBL/GenBank/DDBJ whole genome shotgun (WGS) entry which is preliminary data.</text>
</comment>
<protein>
    <submittedName>
        <fullName evidence="1">Uncharacterized protein</fullName>
    </submittedName>
</protein>
<accession>A0A3R9QS22</accession>
<dbReference type="Proteomes" id="UP000278149">
    <property type="component" value="Unassembled WGS sequence"/>
</dbReference>
<dbReference type="RefSeq" id="WP_125740383.1">
    <property type="nucleotide sequence ID" value="NZ_RCOR01000003.1"/>
</dbReference>
<dbReference type="AlphaFoldDB" id="A0A3R9QS22"/>
<reference evidence="1 2" key="1">
    <citation type="submission" date="2018-10" db="EMBL/GenBank/DDBJ databases">
        <title>Co-occurring genomic capacity for anaerobic methane metabolism and dissimilatory sulfite reduction discovered in the Korarchaeota.</title>
        <authorList>
            <person name="Mckay L.J."/>
            <person name="Dlakic M."/>
            <person name="Fields M.W."/>
            <person name="Delmont T.O."/>
            <person name="Eren A.M."/>
            <person name="Jay Z.J."/>
            <person name="Klingelsmith K.B."/>
            <person name="Rusch D.B."/>
            <person name="Inskeep W.P."/>
        </authorList>
    </citation>
    <scope>NUCLEOTIDE SEQUENCE [LARGE SCALE GENOMIC DNA]</scope>
    <source>
        <strain evidence="1 2">WS</strain>
    </source>
</reference>